<evidence type="ECO:0000313" key="2">
    <source>
        <dbReference type="WBParaSite" id="JU765_v2.g3171.t1"/>
    </source>
</evidence>
<name>A0AC34R3Y5_9BILA</name>
<reference evidence="2" key="1">
    <citation type="submission" date="2022-11" db="UniProtKB">
        <authorList>
            <consortium name="WormBaseParasite"/>
        </authorList>
    </citation>
    <scope>IDENTIFICATION</scope>
</reference>
<organism evidence="1 2">
    <name type="scientific">Panagrolaimus sp. JU765</name>
    <dbReference type="NCBI Taxonomy" id="591449"/>
    <lineage>
        <taxon>Eukaryota</taxon>
        <taxon>Metazoa</taxon>
        <taxon>Ecdysozoa</taxon>
        <taxon>Nematoda</taxon>
        <taxon>Chromadorea</taxon>
        <taxon>Rhabditida</taxon>
        <taxon>Tylenchina</taxon>
        <taxon>Panagrolaimomorpha</taxon>
        <taxon>Panagrolaimoidea</taxon>
        <taxon>Panagrolaimidae</taxon>
        <taxon>Panagrolaimus</taxon>
    </lineage>
</organism>
<proteinExistence type="predicted"/>
<dbReference type="Proteomes" id="UP000887576">
    <property type="component" value="Unplaced"/>
</dbReference>
<sequence length="238" mass="27573">MNHAEINAFYLNYVTEKLRDKPVFMQGLQNNTTALTAVFVLHQRKKWHSKAVVYADLALRKWVNRTFGTSETLVEDFKDLCKLLELGYESIETKSTARSMKRLVSNVQTTPKQKMIVRESKDLLEAEINKYTRSMETCAGKKEKLKELFTTASYYYRTFVDNLRYLACDALCKLVPLWCTRRNDCTIDKVIIDQRGHVQINHAILDVALNQGFPKMCMVNTGVKAQYFIIVDDKSYEA</sequence>
<accession>A0AC34R3Y5</accession>
<evidence type="ECO:0000313" key="1">
    <source>
        <dbReference type="Proteomes" id="UP000887576"/>
    </source>
</evidence>
<protein>
    <submittedName>
        <fullName evidence="2">Uncharacterized protein</fullName>
    </submittedName>
</protein>
<dbReference type="WBParaSite" id="JU765_v2.g3171.t1">
    <property type="protein sequence ID" value="JU765_v2.g3171.t1"/>
    <property type="gene ID" value="JU765_v2.g3171"/>
</dbReference>